<dbReference type="EMBL" id="JACHFR010000001">
    <property type="protein sequence ID" value="MBB5218177.1"/>
    <property type="molecule type" value="Genomic_DNA"/>
</dbReference>
<evidence type="ECO:0000313" key="3">
    <source>
        <dbReference type="EMBL" id="QOS40118.1"/>
    </source>
</evidence>
<proteinExistence type="predicted"/>
<protein>
    <recommendedName>
        <fullName evidence="6">Carboxypeptidase regulatory-like domain-containing protein</fullName>
    </recommendedName>
</protein>
<keyword evidence="1" id="KW-0732">Signal</keyword>
<gene>
    <name evidence="3" type="ORF">DYE49_06465</name>
    <name evidence="2" type="ORF">HNP77_000521</name>
</gene>
<reference evidence="2 4" key="2">
    <citation type="submission" date="2020-08" db="EMBL/GenBank/DDBJ databases">
        <title>Genomic Encyclopedia of Type Strains, Phase IV (KMG-IV): sequencing the most valuable type-strain genomes for metagenomic binning, comparative biology and taxonomic classification.</title>
        <authorList>
            <person name="Goeker M."/>
        </authorList>
    </citation>
    <scope>NUCLEOTIDE SEQUENCE [LARGE SCALE GENOMIC DNA]</scope>
    <source>
        <strain evidence="2 4">DSM 103679</strain>
    </source>
</reference>
<dbReference type="InterPro" id="IPR008969">
    <property type="entry name" value="CarboxyPept-like_regulatory"/>
</dbReference>
<evidence type="ECO:0000313" key="5">
    <source>
        <dbReference type="Proteomes" id="UP000593591"/>
    </source>
</evidence>
<reference evidence="3 5" key="1">
    <citation type="submission" date="2018-08" db="EMBL/GenBank/DDBJ databases">
        <title>The first complete genome of Treponema rectale (CHPAT), a commensal spirochete of the bovine rectum.</title>
        <authorList>
            <person name="Staton G.J."/>
            <person name="Clegg S.R."/>
            <person name="Carter S.D."/>
            <person name="Radford A.D."/>
            <person name="Darby A."/>
            <person name="Hall N."/>
            <person name="Birtles R.J."/>
            <person name="Evans N.J."/>
        </authorList>
    </citation>
    <scope>NUCLEOTIDE SEQUENCE [LARGE SCALE GENOMIC DNA]</scope>
    <source>
        <strain evidence="3 5">CHPA</strain>
    </source>
</reference>
<accession>A0A840S928</accession>
<feature type="chain" id="PRO_5036240761" description="Carboxypeptidase regulatory-like domain-containing protein" evidence="1">
    <location>
        <begin position="25"/>
        <end position="190"/>
    </location>
</feature>
<evidence type="ECO:0000256" key="1">
    <source>
        <dbReference type="SAM" id="SignalP"/>
    </source>
</evidence>
<dbReference type="PROSITE" id="PS51257">
    <property type="entry name" value="PROKAR_LIPOPROTEIN"/>
    <property type="match status" value="1"/>
</dbReference>
<dbReference type="Proteomes" id="UP000593591">
    <property type="component" value="Chromosome"/>
</dbReference>
<keyword evidence="4" id="KW-1185">Reference proteome</keyword>
<name>A0A840S928_9SPIR</name>
<evidence type="ECO:0000313" key="2">
    <source>
        <dbReference type="EMBL" id="MBB5218177.1"/>
    </source>
</evidence>
<dbReference type="AlphaFoldDB" id="A0A840S928"/>
<dbReference type="Proteomes" id="UP000578697">
    <property type="component" value="Unassembled WGS sequence"/>
</dbReference>
<evidence type="ECO:0000313" key="4">
    <source>
        <dbReference type="Proteomes" id="UP000578697"/>
    </source>
</evidence>
<dbReference type="EMBL" id="CP031517">
    <property type="protein sequence ID" value="QOS40118.1"/>
    <property type="molecule type" value="Genomic_DNA"/>
</dbReference>
<sequence>MGKIKFLIVLCVCLVQFFSSCRSAEIAGPRIEGIAADENGEALCGASIFLDEECICITDMYGHFSINRTLPEGSTIRCEKESYVSAECIMEGSGKYKVIYFNLKSAEGLFAQALKSVKEEDYKKALSIISELKTGLIKPEEFVSSLYLESVVYLKLHEEDNFFNVIEDLKKHEVDYECIEQLVNDFGRKK</sequence>
<dbReference type="RefSeq" id="WP_184651605.1">
    <property type="nucleotide sequence ID" value="NZ_JACHFR010000001.1"/>
</dbReference>
<feature type="signal peptide" evidence="1">
    <location>
        <begin position="1"/>
        <end position="24"/>
    </location>
</feature>
<dbReference type="KEGG" id="trc:DYE49_06465"/>
<evidence type="ECO:0008006" key="6">
    <source>
        <dbReference type="Google" id="ProtNLM"/>
    </source>
</evidence>
<organism evidence="2 4">
    <name type="scientific">Treponema rectale</name>
    <dbReference type="NCBI Taxonomy" id="744512"/>
    <lineage>
        <taxon>Bacteria</taxon>
        <taxon>Pseudomonadati</taxon>
        <taxon>Spirochaetota</taxon>
        <taxon>Spirochaetia</taxon>
        <taxon>Spirochaetales</taxon>
        <taxon>Treponemataceae</taxon>
        <taxon>Treponema</taxon>
    </lineage>
</organism>
<dbReference type="SUPFAM" id="SSF49464">
    <property type="entry name" value="Carboxypeptidase regulatory domain-like"/>
    <property type="match status" value="1"/>
</dbReference>